<dbReference type="AlphaFoldDB" id="A0A0S1MIM2"/>
<keyword evidence="1" id="KW-0732">Signal</keyword>
<evidence type="ECO:0000313" key="2">
    <source>
        <dbReference type="EMBL" id="ALL40730.1"/>
    </source>
</evidence>
<evidence type="ECO:0000256" key="1">
    <source>
        <dbReference type="SAM" id="SignalP"/>
    </source>
</evidence>
<feature type="chain" id="PRO_5006589113" description="Secreted protein" evidence="1">
    <location>
        <begin position="27"/>
        <end position="61"/>
    </location>
</feature>
<dbReference type="EMBL" id="KT246639">
    <property type="protein sequence ID" value="ALL40730.1"/>
    <property type="molecule type" value="mRNA"/>
</dbReference>
<evidence type="ECO:0008006" key="3">
    <source>
        <dbReference type="Google" id="ProtNLM"/>
    </source>
</evidence>
<reference evidence="2" key="1">
    <citation type="submission" date="2015-07" db="EMBL/GenBank/DDBJ databases">
        <title>Elucidating the P. pachyrhizi secretome and potential effectors.</title>
        <authorList>
            <person name="de Carvalho M.C.C.G."/>
            <person name="Nascimento L.C."/>
            <person name="Darben L.M."/>
            <person name="Polizel-Podanosqui A.M."/>
            <person name="Lopes-Caitar V.S."/>
            <person name="Rocha C.S."/>
            <person name="Qi M."/>
            <person name="Carazolle M."/>
            <person name="Kuwahara M.K."/>
            <person name="Pereira G.A.G."/>
            <person name="Abdelnoor R.V."/>
            <person name="Whitham S.A."/>
            <person name="Marcelino-Guimaraes F.C."/>
        </authorList>
    </citation>
    <scope>NUCLEOTIDE SEQUENCE</scope>
</reference>
<sequence length="61" mass="6974">MGFVKVVLLLCMWEAVLFFAFKENQASPFDFMDADNVHNKAQGKMDGWTHLEDSNKGSVFM</sequence>
<accession>A0A0S1MIM2</accession>
<name>A0A0S1MIM2_PHAPC</name>
<feature type="signal peptide" evidence="1">
    <location>
        <begin position="1"/>
        <end position="26"/>
    </location>
</feature>
<organism evidence="2">
    <name type="scientific">Phakopsora pachyrhizi</name>
    <name type="common">Asian soybean rust disease fungus</name>
    <dbReference type="NCBI Taxonomy" id="170000"/>
    <lineage>
        <taxon>Eukaryota</taxon>
        <taxon>Fungi</taxon>
        <taxon>Dikarya</taxon>
        <taxon>Basidiomycota</taxon>
        <taxon>Pucciniomycotina</taxon>
        <taxon>Pucciniomycetes</taxon>
        <taxon>Pucciniales</taxon>
        <taxon>Phakopsoraceae</taxon>
        <taxon>Phakopsora</taxon>
    </lineage>
</organism>
<proteinExistence type="evidence at transcript level"/>
<protein>
    <recommendedName>
        <fullName evidence="3">Secreted protein</fullName>
    </recommendedName>
</protein>